<evidence type="ECO:0000313" key="2">
    <source>
        <dbReference type="Proteomes" id="UP000814243"/>
    </source>
</evidence>
<reference evidence="1" key="1">
    <citation type="journal article" date="2021" name="G3 (Bethesda)">
        <title>Genome and transcriptome analysis of the beet armyworm Spodoptera exigua reveals targets for pest control. .</title>
        <authorList>
            <person name="Simon S."/>
            <person name="Breeschoten T."/>
            <person name="Jansen H.J."/>
            <person name="Dirks R.P."/>
            <person name="Schranz M.E."/>
            <person name="Ros V.I.D."/>
        </authorList>
    </citation>
    <scope>NUCLEOTIDE SEQUENCE</scope>
    <source>
        <strain evidence="1">TB_SE_WUR_2020</strain>
    </source>
</reference>
<evidence type="ECO:0000313" key="1">
    <source>
        <dbReference type="EMBL" id="KAH9637521.1"/>
    </source>
</evidence>
<dbReference type="Proteomes" id="UP000814243">
    <property type="component" value="Unassembled WGS sequence"/>
</dbReference>
<dbReference type="EMBL" id="JACEFF010000446">
    <property type="protein sequence ID" value="KAH9637521.1"/>
    <property type="molecule type" value="Genomic_DNA"/>
</dbReference>
<sequence>MFTLSNRTKKVVHHNICNFPIIRVDFQPNPIWITISRFFMRIYTSKTREKLKRRLPDDVKTCRNYAYLQEIYDAVRATDIETKSINNQFFLQDDALKDETVEYEANFVCTTSQEGKIELHLTTESEPVAYLLVGSLKSIARLLYDTQTDIRLTSYTNDPRRFK</sequence>
<dbReference type="Gene3D" id="3.90.1520.10">
    <property type="entry name" value="H-NOX domain"/>
    <property type="match status" value="1"/>
</dbReference>
<dbReference type="GO" id="GO:0020037">
    <property type="term" value="F:heme binding"/>
    <property type="evidence" value="ECO:0007669"/>
    <property type="project" value="InterPro"/>
</dbReference>
<protein>
    <submittedName>
        <fullName evidence="1">Uncharacterized protein</fullName>
    </submittedName>
</protein>
<proteinExistence type="predicted"/>
<dbReference type="AlphaFoldDB" id="A0A922MJB2"/>
<name>A0A922MJB2_SPOEX</name>
<dbReference type="InterPro" id="IPR038158">
    <property type="entry name" value="H-NOX_domain_sf"/>
</dbReference>
<accession>A0A922MJB2</accession>
<comment type="caution">
    <text evidence="1">The sequence shown here is derived from an EMBL/GenBank/DDBJ whole genome shotgun (WGS) entry which is preliminary data.</text>
</comment>
<gene>
    <name evidence="1" type="ORF">HF086_010932</name>
</gene>
<organism evidence="1 2">
    <name type="scientific">Spodoptera exigua</name>
    <name type="common">Beet armyworm</name>
    <name type="synonym">Noctua fulgens</name>
    <dbReference type="NCBI Taxonomy" id="7107"/>
    <lineage>
        <taxon>Eukaryota</taxon>
        <taxon>Metazoa</taxon>
        <taxon>Ecdysozoa</taxon>
        <taxon>Arthropoda</taxon>
        <taxon>Hexapoda</taxon>
        <taxon>Insecta</taxon>
        <taxon>Pterygota</taxon>
        <taxon>Neoptera</taxon>
        <taxon>Endopterygota</taxon>
        <taxon>Lepidoptera</taxon>
        <taxon>Glossata</taxon>
        <taxon>Ditrysia</taxon>
        <taxon>Noctuoidea</taxon>
        <taxon>Noctuidae</taxon>
        <taxon>Amphipyrinae</taxon>
        <taxon>Spodoptera</taxon>
    </lineage>
</organism>